<protein>
    <submittedName>
        <fullName evidence="1">Uncharacterized protein</fullName>
    </submittedName>
</protein>
<keyword evidence="2" id="KW-1185">Reference proteome</keyword>
<evidence type="ECO:0000313" key="1">
    <source>
        <dbReference type="EMBL" id="SUJ08123.1"/>
    </source>
</evidence>
<reference evidence="1 2" key="1">
    <citation type="submission" date="2018-06" db="EMBL/GenBank/DDBJ databases">
        <authorList>
            <consortium name="Pathogen Informatics"/>
            <person name="Doyle S."/>
        </authorList>
    </citation>
    <scope>NUCLEOTIDE SEQUENCE [LARGE SCALE GENOMIC DNA]</scope>
    <source>
        <strain evidence="1 2">NCTC10738</strain>
    </source>
</reference>
<dbReference type="AlphaFoldDB" id="A0A380BWV9"/>
<proteinExistence type="predicted"/>
<gene>
    <name evidence="1" type="ORF">NCTC10738_04043</name>
</gene>
<evidence type="ECO:0000313" key="2">
    <source>
        <dbReference type="Proteomes" id="UP000254069"/>
    </source>
</evidence>
<name>A0A380BWV9_9GAMM</name>
<accession>A0A380BWV9</accession>
<organism evidence="1 2">
    <name type="scientific">Shewanella algae</name>
    <dbReference type="NCBI Taxonomy" id="38313"/>
    <lineage>
        <taxon>Bacteria</taxon>
        <taxon>Pseudomonadati</taxon>
        <taxon>Pseudomonadota</taxon>
        <taxon>Gammaproteobacteria</taxon>
        <taxon>Alteromonadales</taxon>
        <taxon>Shewanellaceae</taxon>
        <taxon>Shewanella</taxon>
    </lineage>
</organism>
<dbReference type="EMBL" id="UGYO01000002">
    <property type="protein sequence ID" value="SUJ08123.1"/>
    <property type="molecule type" value="Genomic_DNA"/>
</dbReference>
<dbReference type="Proteomes" id="UP000254069">
    <property type="component" value="Unassembled WGS sequence"/>
</dbReference>
<dbReference type="RefSeq" id="WP_181881415.1">
    <property type="nucleotide sequence ID" value="NZ_JADZHC010000047.1"/>
</dbReference>
<sequence length="334" mass="38964">MLSKTSSLYASALVDYLLSKHKIDRRADAYRNHENLWVQECVDLVELADWLRDEDYNPWVDFWDVTALGRIVFECWGNPLAHGAGNVAWLCNHRSGAACITKDSPFYPLWTRFIEGKQSLLSWLSEDAGSEFQPAELLFHAEVLLDKHWRRQERRLARYRGDERLSADVPWFASNKLKAALKLPKKASGSQQQNKAFARDFLPLMLAARLVMHFYPQSPLLKALALQSHYSPKTNEEYELYFRRLLLKHQVSLKDSAFIRRNLVAFSAEEFLYLCDFAAPNDSELQQLAILFDALHDEDGSWDEYLDKSQYLEYFQRLFPAAFQHKDEGRYVIK</sequence>